<dbReference type="GO" id="GO:0016787">
    <property type="term" value="F:hydrolase activity"/>
    <property type="evidence" value="ECO:0007669"/>
    <property type="project" value="UniProtKB-KW"/>
</dbReference>
<evidence type="ECO:0000256" key="1">
    <source>
        <dbReference type="ARBA" id="ARBA00022490"/>
    </source>
</evidence>
<evidence type="ECO:0000256" key="3">
    <source>
        <dbReference type="ARBA" id="ARBA00022832"/>
    </source>
</evidence>
<dbReference type="PANTHER" id="PTHR12418">
    <property type="entry name" value="ACYL-COENZYME A THIOESTERASE THEM4"/>
    <property type="match status" value="1"/>
</dbReference>
<dbReference type="InterPro" id="IPR029069">
    <property type="entry name" value="HotDog_dom_sf"/>
</dbReference>
<evidence type="ECO:0008006" key="7">
    <source>
        <dbReference type="Google" id="ProtNLM"/>
    </source>
</evidence>
<reference evidence="5 6" key="1">
    <citation type="journal article" date="2004" name="Science">
        <title>The genome of the diatom Thalassiosira pseudonana: ecology, evolution, and metabolism.</title>
        <authorList>
            <person name="Armbrust E.V."/>
            <person name="Berges J.A."/>
            <person name="Bowler C."/>
            <person name="Green B.R."/>
            <person name="Martinez D."/>
            <person name="Putnam N.H."/>
            <person name="Zhou S."/>
            <person name="Allen A.E."/>
            <person name="Apt K.E."/>
            <person name="Bechner M."/>
            <person name="Brzezinski M.A."/>
            <person name="Chaal B.K."/>
            <person name="Chiovitti A."/>
            <person name="Davis A.K."/>
            <person name="Demarest M.S."/>
            <person name="Detter J.C."/>
            <person name="Glavina T."/>
            <person name="Goodstein D."/>
            <person name="Hadi M.Z."/>
            <person name="Hellsten U."/>
            <person name="Hildebrand M."/>
            <person name="Jenkins B.D."/>
            <person name="Jurka J."/>
            <person name="Kapitonov V.V."/>
            <person name="Kroger N."/>
            <person name="Lau W.W."/>
            <person name="Lane T.W."/>
            <person name="Larimer F.W."/>
            <person name="Lippmeier J.C."/>
            <person name="Lucas S."/>
            <person name="Medina M."/>
            <person name="Montsant A."/>
            <person name="Obornik M."/>
            <person name="Parker M.S."/>
            <person name="Palenik B."/>
            <person name="Pazour G.J."/>
            <person name="Richardson P.M."/>
            <person name="Rynearson T.A."/>
            <person name="Saito M.A."/>
            <person name="Schwartz D.C."/>
            <person name="Thamatrakoln K."/>
            <person name="Valentin K."/>
            <person name="Vardi A."/>
            <person name="Wilkerson F.P."/>
            <person name="Rokhsar D.S."/>
        </authorList>
    </citation>
    <scope>NUCLEOTIDE SEQUENCE [LARGE SCALE GENOMIC DNA]</scope>
    <source>
        <strain evidence="5 6">CCMP1335</strain>
    </source>
</reference>
<keyword evidence="3" id="KW-0276">Fatty acid metabolism</keyword>
<dbReference type="AlphaFoldDB" id="B8CDJ1"/>
<keyword evidence="6" id="KW-1185">Reference proteome</keyword>
<dbReference type="PANTHER" id="PTHR12418:SF19">
    <property type="entry name" value="ACYL-COENZYME A THIOESTERASE THEM4"/>
    <property type="match status" value="1"/>
</dbReference>
<dbReference type="KEGG" id="tps:THAPSDRAFT_10201"/>
<evidence type="ECO:0000313" key="6">
    <source>
        <dbReference type="Proteomes" id="UP000001449"/>
    </source>
</evidence>
<organism evidence="5 6">
    <name type="scientific">Thalassiosira pseudonana</name>
    <name type="common">Marine diatom</name>
    <name type="synonym">Cyclotella nana</name>
    <dbReference type="NCBI Taxonomy" id="35128"/>
    <lineage>
        <taxon>Eukaryota</taxon>
        <taxon>Sar</taxon>
        <taxon>Stramenopiles</taxon>
        <taxon>Ochrophyta</taxon>
        <taxon>Bacillariophyta</taxon>
        <taxon>Coscinodiscophyceae</taxon>
        <taxon>Thalassiosirophycidae</taxon>
        <taxon>Thalassiosirales</taxon>
        <taxon>Thalassiosiraceae</taxon>
        <taxon>Thalassiosira</taxon>
    </lineage>
</organism>
<evidence type="ECO:0000256" key="4">
    <source>
        <dbReference type="ARBA" id="ARBA00023098"/>
    </source>
</evidence>
<proteinExistence type="predicted"/>
<keyword evidence="1" id="KW-0963">Cytoplasm</keyword>
<dbReference type="eggNOG" id="ENOG502R8D9">
    <property type="taxonomic scope" value="Eukaryota"/>
</dbReference>
<protein>
    <recommendedName>
        <fullName evidence="7">Thioesterase domain-containing protein</fullName>
    </recommendedName>
</protein>
<dbReference type="STRING" id="35128.B8CDJ1"/>
<gene>
    <name evidence="5" type="ORF">THAPSDRAFT_10201</name>
</gene>
<dbReference type="EMBL" id="CM000650">
    <property type="protein sequence ID" value="EED88609.1"/>
    <property type="molecule type" value="Genomic_DNA"/>
</dbReference>
<evidence type="ECO:0000256" key="2">
    <source>
        <dbReference type="ARBA" id="ARBA00022801"/>
    </source>
</evidence>
<name>B8CDJ1_THAPS</name>
<dbReference type="PaxDb" id="35128-Thaps10201"/>
<dbReference type="GO" id="GO:0006631">
    <property type="term" value="P:fatty acid metabolic process"/>
    <property type="evidence" value="ECO:0007669"/>
    <property type="project" value="UniProtKB-KW"/>
</dbReference>
<dbReference type="Gene3D" id="3.10.129.10">
    <property type="entry name" value="Hotdog Thioesterase"/>
    <property type="match status" value="1"/>
</dbReference>
<dbReference type="SUPFAM" id="SSF54637">
    <property type="entry name" value="Thioesterase/thiol ester dehydrase-isomerase"/>
    <property type="match status" value="1"/>
</dbReference>
<dbReference type="InterPro" id="IPR052365">
    <property type="entry name" value="THEM4/THEM5_acyl-CoA_thioest"/>
</dbReference>
<dbReference type="InParanoid" id="B8CDJ1"/>
<reference evidence="5 6" key="2">
    <citation type="journal article" date="2008" name="Nature">
        <title>The Phaeodactylum genome reveals the evolutionary history of diatom genomes.</title>
        <authorList>
            <person name="Bowler C."/>
            <person name="Allen A.E."/>
            <person name="Badger J.H."/>
            <person name="Grimwood J."/>
            <person name="Jabbari K."/>
            <person name="Kuo A."/>
            <person name="Maheswari U."/>
            <person name="Martens C."/>
            <person name="Maumus F."/>
            <person name="Otillar R.P."/>
            <person name="Rayko E."/>
            <person name="Salamov A."/>
            <person name="Vandepoele K."/>
            <person name="Beszteri B."/>
            <person name="Gruber A."/>
            <person name="Heijde M."/>
            <person name="Katinka M."/>
            <person name="Mock T."/>
            <person name="Valentin K."/>
            <person name="Verret F."/>
            <person name="Berges J.A."/>
            <person name="Brownlee C."/>
            <person name="Cadoret J.P."/>
            <person name="Chiovitti A."/>
            <person name="Choi C.J."/>
            <person name="Coesel S."/>
            <person name="De Martino A."/>
            <person name="Detter J.C."/>
            <person name="Durkin C."/>
            <person name="Falciatore A."/>
            <person name="Fournet J."/>
            <person name="Haruta M."/>
            <person name="Huysman M.J."/>
            <person name="Jenkins B.D."/>
            <person name="Jiroutova K."/>
            <person name="Jorgensen R.E."/>
            <person name="Joubert Y."/>
            <person name="Kaplan A."/>
            <person name="Kroger N."/>
            <person name="Kroth P.G."/>
            <person name="La Roche J."/>
            <person name="Lindquist E."/>
            <person name="Lommer M."/>
            <person name="Martin-Jezequel V."/>
            <person name="Lopez P.J."/>
            <person name="Lucas S."/>
            <person name="Mangogna M."/>
            <person name="McGinnis K."/>
            <person name="Medlin L.K."/>
            <person name="Montsant A."/>
            <person name="Oudot-Le Secq M.P."/>
            <person name="Napoli C."/>
            <person name="Obornik M."/>
            <person name="Parker M.S."/>
            <person name="Petit J.L."/>
            <person name="Porcel B.M."/>
            <person name="Poulsen N."/>
            <person name="Robison M."/>
            <person name="Rychlewski L."/>
            <person name="Rynearson T.A."/>
            <person name="Schmutz J."/>
            <person name="Shapiro H."/>
            <person name="Siaut M."/>
            <person name="Stanley M."/>
            <person name="Sussman M.R."/>
            <person name="Taylor A.R."/>
            <person name="Vardi A."/>
            <person name="von Dassow P."/>
            <person name="Vyverman W."/>
            <person name="Willis A."/>
            <person name="Wyrwicz L.S."/>
            <person name="Rokhsar D.S."/>
            <person name="Weissenbach J."/>
            <person name="Armbrust E.V."/>
            <person name="Green B.R."/>
            <person name="Van de Peer Y."/>
            <person name="Grigoriev I.V."/>
        </authorList>
    </citation>
    <scope>NUCLEOTIDE SEQUENCE [LARGE SCALE GENOMIC DNA]</scope>
    <source>
        <strain evidence="5 6">CCMP1335</strain>
    </source>
</reference>
<sequence length="219" mass="23825">MPPDNEPSQPIVACIEGCTESVNEDINERTLPPWIKEQLPSWGARVSFPEWDTDEDEAGNEEDVGDYRSSNGWRGSDLCHSKSSPVRISHYAITYADGGIGTTLTGVCHFTPSAESHAGFCHGGSMTSVMDDIIGWVAFHVTGKCIPWSGFTAQINVSLKRPIGVGSYLKIVGEVSKWEGRKVWVSASLLSVQEDGEDDVVHCTSEGLVILKRENIALS</sequence>
<dbReference type="Proteomes" id="UP000001449">
    <property type="component" value="Chromosome 15"/>
</dbReference>
<accession>B8CDJ1</accession>
<dbReference type="GeneID" id="7450260"/>
<dbReference type="CDD" id="cd03443">
    <property type="entry name" value="PaaI_thioesterase"/>
    <property type="match status" value="1"/>
</dbReference>
<keyword evidence="2" id="KW-0378">Hydrolase</keyword>
<dbReference type="HOGENOM" id="CLU_106076_0_0_1"/>
<dbReference type="OMA" id="VRISHYA"/>
<keyword evidence="4" id="KW-0443">Lipid metabolism</keyword>
<dbReference type="RefSeq" id="XP_002294254.1">
    <property type="nucleotide sequence ID" value="XM_002294218.1"/>
</dbReference>
<evidence type="ECO:0000313" key="5">
    <source>
        <dbReference type="EMBL" id="EED88609.1"/>
    </source>
</evidence>